<reference evidence="12 13" key="1">
    <citation type="submission" date="2020-08" db="EMBL/GenBank/DDBJ databases">
        <title>Genome public.</title>
        <authorList>
            <person name="Liu C."/>
            <person name="Sun Q."/>
        </authorList>
    </citation>
    <scope>NUCLEOTIDE SEQUENCE [LARGE SCALE GENOMIC DNA]</scope>
    <source>
        <strain evidence="12 13">M29</strain>
    </source>
</reference>
<dbReference type="SMART" id="SM01409">
    <property type="entry name" value="RNA_pol_Rpb6"/>
    <property type="match status" value="1"/>
</dbReference>
<keyword evidence="5 10" id="KW-0808">Transferase</keyword>
<evidence type="ECO:0000256" key="7">
    <source>
        <dbReference type="ARBA" id="ARBA00023163"/>
    </source>
</evidence>
<dbReference type="HAMAP" id="MF_00366">
    <property type="entry name" value="RNApol_bact_RpoZ"/>
    <property type="match status" value="1"/>
</dbReference>
<evidence type="ECO:0000256" key="9">
    <source>
        <dbReference type="ARBA" id="ARBA00048552"/>
    </source>
</evidence>
<dbReference type="Pfam" id="PF01192">
    <property type="entry name" value="RNA_pol_Rpb6"/>
    <property type="match status" value="1"/>
</dbReference>
<accession>A0ABR7IHX2</accession>
<organism evidence="12 13">
    <name type="scientific">Blautia difficilis</name>
    <dbReference type="NCBI Taxonomy" id="2763027"/>
    <lineage>
        <taxon>Bacteria</taxon>
        <taxon>Bacillati</taxon>
        <taxon>Bacillota</taxon>
        <taxon>Clostridia</taxon>
        <taxon>Lachnospirales</taxon>
        <taxon>Lachnospiraceae</taxon>
        <taxon>Blautia</taxon>
    </lineage>
</organism>
<dbReference type="GO" id="GO:0000428">
    <property type="term" value="C:DNA-directed RNA polymerase complex"/>
    <property type="evidence" value="ECO:0007669"/>
    <property type="project" value="UniProtKB-KW"/>
</dbReference>
<feature type="region of interest" description="Disordered" evidence="11">
    <location>
        <begin position="79"/>
        <end position="120"/>
    </location>
</feature>
<dbReference type="RefSeq" id="WP_186994849.1">
    <property type="nucleotide sequence ID" value="NZ_JACOQG010000010.1"/>
</dbReference>
<evidence type="ECO:0000256" key="4">
    <source>
        <dbReference type="ARBA" id="ARBA00022478"/>
    </source>
</evidence>
<gene>
    <name evidence="10" type="primary">rpoZ</name>
    <name evidence="12" type="ORF">H8Z82_08195</name>
</gene>
<dbReference type="PANTHER" id="PTHR34476">
    <property type="entry name" value="DNA-DIRECTED RNA POLYMERASE SUBUNIT OMEGA"/>
    <property type="match status" value="1"/>
</dbReference>
<evidence type="ECO:0000256" key="10">
    <source>
        <dbReference type="HAMAP-Rule" id="MF_00366"/>
    </source>
</evidence>
<comment type="caution">
    <text evidence="12">The sequence shown here is derived from an EMBL/GenBank/DDBJ whole genome shotgun (WGS) entry which is preliminary data.</text>
</comment>
<dbReference type="EC" id="2.7.7.6" evidence="2 10"/>
<evidence type="ECO:0000313" key="12">
    <source>
        <dbReference type="EMBL" id="MBC5779642.1"/>
    </source>
</evidence>
<keyword evidence="7 10" id="KW-0804">Transcription</keyword>
<dbReference type="GO" id="GO:0003899">
    <property type="term" value="F:DNA-directed RNA polymerase activity"/>
    <property type="evidence" value="ECO:0007669"/>
    <property type="project" value="UniProtKB-EC"/>
</dbReference>
<keyword evidence="4 10" id="KW-0240">DNA-directed RNA polymerase</keyword>
<evidence type="ECO:0000313" key="13">
    <source>
        <dbReference type="Proteomes" id="UP000649826"/>
    </source>
</evidence>
<evidence type="ECO:0000256" key="5">
    <source>
        <dbReference type="ARBA" id="ARBA00022679"/>
    </source>
</evidence>
<proteinExistence type="inferred from homology"/>
<dbReference type="PANTHER" id="PTHR34476:SF1">
    <property type="entry name" value="DNA-DIRECTED RNA POLYMERASE SUBUNIT OMEGA"/>
    <property type="match status" value="1"/>
</dbReference>
<dbReference type="Proteomes" id="UP000649826">
    <property type="component" value="Unassembled WGS sequence"/>
</dbReference>
<dbReference type="EMBL" id="JACOQG010000010">
    <property type="protein sequence ID" value="MBC5779642.1"/>
    <property type="molecule type" value="Genomic_DNA"/>
</dbReference>
<evidence type="ECO:0000256" key="2">
    <source>
        <dbReference type="ARBA" id="ARBA00012418"/>
    </source>
</evidence>
<protein>
    <recommendedName>
        <fullName evidence="3 10">DNA-directed RNA polymerase subunit omega</fullName>
        <shortName evidence="10">RNAP omega subunit</shortName>
        <ecNumber evidence="2 10">2.7.7.6</ecNumber>
    </recommendedName>
    <alternativeName>
        <fullName evidence="10">RNA polymerase omega subunit</fullName>
    </alternativeName>
    <alternativeName>
        <fullName evidence="8 10">Transcriptase subunit omega</fullName>
    </alternativeName>
</protein>
<comment type="similarity">
    <text evidence="1 10">Belongs to the RNA polymerase subunit omega family.</text>
</comment>
<evidence type="ECO:0000256" key="11">
    <source>
        <dbReference type="SAM" id="MobiDB-lite"/>
    </source>
</evidence>
<comment type="function">
    <text evidence="10">Promotes RNA polymerase assembly. Latches the N- and C-terminal regions of the beta' subunit thereby facilitating its interaction with the beta and alpha subunits.</text>
</comment>
<evidence type="ECO:0000256" key="6">
    <source>
        <dbReference type="ARBA" id="ARBA00022695"/>
    </source>
</evidence>
<keyword evidence="6 10" id="KW-0548">Nucleotidyltransferase</keyword>
<dbReference type="InterPro" id="IPR006110">
    <property type="entry name" value="Pol_omega/Rpo6/RPB6"/>
</dbReference>
<keyword evidence="13" id="KW-1185">Reference proteome</keyword>
<dbReference type="Gene3D" id="3.90.940.10">
    <property type="match status" value="1"/>
</dbReference>
<dbReference type="InterPro" id="IPR003716">
    <property type="entry name" value="DNA-dir_RNA_pol_omega"/>
</dbReference>
<dbReference type="InterPro" id="IPR036161">
    <property type="entry name" value="RPB6/omega-like_sf"/>
</dbReference>
<name>A0ABR7IHX2_9FIRM</name>
<dbReference type="NCBIfam" id="TIGR00690">
    <property type="entry name" value="rpoZ"/>
    <property type="match status" value="1"/>
</dbReference>
<feature type="compositionally biased region" description="Acidic residues" evidence="11">
    <location>
        <begin position="93"/>
        <end position="120"/>
    </location>
</feature>
<comment type="catalytic activity">
    <reaction evidence="9 10">
        <text>RNA(n) + a ribonucleoside 5'-triphosphate = RNA(n+1) + diphosphate</text>
        <dbReference type="Rhea" id="RHEA:21248"/>
        <dbReference type="Rhea" id="RHEA-COMP:14527"/>
        <dbReference type="Rhea" id="RHEA-COMP:17342"/>
        <dbReference type="ChEBI" id="CHEBI:33019"/>
        <dbReference type="ChEBI" id="CHEBI:61557"/>
        <dbReference type="ChEBI" id="CHEBI:140395"/>
        <dbReference type="EC" id="2.7.7.6"/>
    </reaction>
</comment>
<comment type="subunit">
    <text evidence="10">The RNAP catalytic core consists of 2 alpha, 1 beta, 1 beta' and 1 omega subunit. When a sigma factor is associated with the core the holoenzyme is formed, which can initiate transcription.</text>
</comment>
<evidence type="ECO:0000256" key="8">
    <source>
        <dbReference type="ARBA" id="ARBA00029924"/>
    </source>
</evidence>
<dbReference type="SUPFAM" id="SSF63562">
    <property type="entry name" value="RPB6/omega subunit-like"/>
    <property type="match status" value="1"/>
</dbReference>
<evidence type="ECO:0000256" key="1">
    <source>
        <dbReference type="ARBA" id="ARBA00006711"/>
    </source>
</evidence>
<evidence type="ECO:0000256" key="3">
    <source>
        <dbReference type="ARBA" id="ARBA00013725"/>
    </source>
</evidence>
<sequence>MIHPSYTELIEAINTNNEDDDTTMSINSRYSLVLAASKRARQLIAGAKPMVAGAAGKKPLSIAIDELYQGQVKILAPEEETEETAEAVQTEAAVEETEAVAEAETEAAEETAAETETEEN</sequence>